<keyword evidence="1" id="KW-0732">Signal</keyword>
<dbReference type="Proteomes" id="UP000004291">
    <property type="component" value="Chromosome"/>
</dbReference>
<dbReference type="EMBL" id="ABIA03000004">
    <property type="protein sequence ID" value="EDQ34255.2"/>
    <property type="molecule type" value="Genomic_DNA"/>
</dbReference>
<reference evidence="2 3" key="2">
    <citation type="submission" date="2012-06" db="EMBL/GenBank/DDBJ databases">
        <authorList>
            <person name="Fiebig A."/>
        </authorList>
    </citation>
    <scope>NUCLEOTIDE SEQUENCE [LARGE SCALE GENOMIC DNA]</scope>
    <source>
        <strain evidence="2 3">DFL-43</strain>
    </source>
</reference>
<evidence type="ECO:0000313" key="2">
    <source>
        <dbReference type="EMBL" id="EDQ34255.2"/>
    </source>
</evidence>
<feature type="chain" id="PRO_5002736286" evidence="1">
    <location>
        <begin position="43"/>
        <end position="968"/>
    </location>
</feature>
<dbReference type="STRING" id="411684.HPDFL43_14697"/>
<sequence length="968" mass="104057">MSTKIASAHRSGTFLLFLALAASWARAMTLVAVLSLAPSAVAQPATAADNSFTMMYQDAERSFKLIGEVVQNSGETVLSLSSREPEGSDESIVELPGFVPDWEPPKTTTASAQELVFEHKELVAIVQGEEARYFVDGKVATQEAFLAEHWVTSGQSSKKSAQRTSLSHFIQMLGGAVGKRGAAPLYLGGLHIPGDGRSILQGLKLRLFNPQSVGRTTTWDWEAQIGFDGAFGPIQKFSGSAELQNPIVWGAAPRIEQILVASAQKAVTGTPLAPVYPKVEEGSVERVDDSKSQPHLRELIVIARDLEIDDAETVTSQTDGITYSSLEVFEPGWVRERLSNLAPEAVSETALSAAQDAQADDDLKVYWVTATISEPIETGVVDLHYGKASGEWPLLYGDLNGLIAIVRPDTSELLEAGDAGNELRSSETTSRPLYFRDEIVFQAELNNEIDRETLAIDFAGGNVSLASEARAGASLEISLNRVAGKPRTYRSQSYVLADKETYRDFVSAEGKETGFLKLDADDTMDSIMQSTGGTGEKVRLAKTDAYDDLPAERTLLLAENEFLRPRFSDGNSKIEQIPPSGDAQVVKADDTVSGDFIAALREAAKCADRYGTTDWDKLSVEEEEAISGGTFVASHGVPITFGQHAAMLMVRGKFVDTLNSHITAIDGLLDQNGANPAFARAAESVWRGEPSFITLLARSQQNSLAAKIRQRKASGDALRGADGSMSADVAGDIRDFLATQREAIVGTRSNLNLVSGCDVKRLLEITGKGFSPIIDVLKSTVTRVQTNGRTNARVRRPDMVARRALDSLIPKLAEFDTVSVYGKAQWATLNGIVSTVGIASGVGAAYYGASYYAGLALAANSADFAYTCADNYCGSMEDYSNLTIAKGATGVLGDSYLTEAERLATSPLRRMFEVGWSGLALHSGVKSWKAGNPAEVGIEGLRKHVKSLDKLGDIRDARTIVDFVNGEN</sequence>
<keyword evidence="3" id="KW-1185">Reference proteome</keyword>
<name>A9D2R0_HOEPD</name>
<proteinExistence type="predicted"/>
<comment type="caution">
    <text evidence="2">The sequence shown here is derived from an EMBL/GenBank/DDBJ whole genome shotgun (WGS) entry which is preliminary data.</text>
</comment>
<evidence type="ECO:0000256" key="1">
    <source>
        <dbReference type="SAM" id="SignalP"/>
    </source>
</evidence>
<gene>
    <name evidence="2" type="ORF">HPDFL43_14697</name>
</gene>
<dbReference type="AlphaFoldDB" id="A9D2R0"/>
<organism evidence="2 3">
    <name type="scientific">Hoeflea phototrophica (strain DSM 17068 / NCIMB 14078 / DFL-43)</name>
    <dbReference type="NCBI Taxonomy" id="411684"/>
    <lineage>
        <taxon>Bacteria</taxon>
        <taxon>Pseudomonadati</taxon>
        <taxon>Pseudomonadota</taxon>
        <taxon>Alphaproteobacteria</taxon>
        <taxon>Hyphomicrobiales</taxon>
        <taxon>Rhizobiaceae</taxon>
        <taxon>Hoeflea</taxon>
    </lineage>
</organism>
<protein>
    <submittedName>
        <fullName evidence="2">Uncharacterized protein</fullName>
    </submittedName>
</protein>
<reference evidence="2 3" key="1">
    <citation type="submission" date="2007-10" db="EMBL/GenBank/DDBJ databases">
        <authorList>
            <person name="Wagner-Dobler I."/>
            <person name="Ferriera S."/>
            <person name="Johnson J."/>
            <person name="Kravitz S."/>
            <person name="Beeson K."/>
            <person name="Sutton G."/>
            <person name="Rogers Y.-H."/>
            <person name="Friedman R."/>
            <person name="Frazier M."/>
            <person name="Venter J.C."/>
        </authorList>
    </citation>
    <scope>NUCLEOTIDE SEQUENCE [LARGE SCALE GENOMIC DNA]</scope>
    <source>
        <strain evidence="2 3">DFL-43</strain>
    </source>
</reference>
<dbReference type="HOGENOM" id="CLU_306063_0_0_5"/>
<dbReference type="eggNOG" id="ENOG5033RM7">
    <property type="taxonomic scope" value="Bacteria"/>
</dbReference>
<feature type="signal peptide" evidence="1">
    <location>
        <begin position="1"/>
        <end position="42"/>
    </location>
</feature>
<evidence type="ECO:0000313" key="3">
    <source>
        <dbReference type="Proteomes" id="UP000004291"/>
    </source>
</evidence>
<accession>A9D2R0</accession>